<evidence type="ECO:0000256" key="2">
    <source>
        <dbReference type="ARBA" id="ARBA00011322"/>
    </source>
</evidence>
<dbReference type="GO" id="GO:0008408">
    <property type="term" value="F:3'-5' exonuclease activity"/>
    <property type="evidence" value="ECO:0007669"/>
    <property type="project" value="InterPro"/>
</dbReference>
<name>A0A9D2C0W7_9FIRM</name>
<keyword evidence="7" id="KW-0235">DNA replication</keyword>
<comment type="similarity">
    <text evidence="1 7">Belongs to the SbcD family.</text>
</comment>
<dbReference type="CDD" id="cd00840">
    <property type="entry name" value="MPP_Mre11_N"/>
    <property type="match status" value="1"/>
</dbReference>
<dbReference type="PANTHER" id="PTHR30337">
    <property type="entry name" value="COMPONENT OF ATP-DEPENDENT DSDNA EXONUCLEASE"/>
    <property type="match status" value="1"/>
</dbReference>
<feature type="domain" description="Calcineurin-like phosphoesterase" evidence="8">
    <location>
        <begin position="1"/>
        <end position="217"/>
    </location>
</feature>
<dbReference type="GO" id="GO:0004519">
    <property type="term" value="F:endonuclease activity"/>
    <property type="evidence" value="ECO:0007669"/>
    <property type="project" value="UniProtKB-KW"/>
</dbReference>
<proteinExistence type="inferred from homology"/>
<evidence type="ECO:0000256" key="3">
    <source>
        <dbReference type="ARBA" id="ARBA00013365"/>
    </source>
</evidence>
<dbReference type="Gene3D" id="3.60.21.10">
    <property type="match status" value="1"/>
</dbReference>
<sequence>MRFFHTSDWHLGRMLHAKNLLEDQRHFLFSQFLPAVERERPACVLLAGDLYDRQIPPPEAIALLDEVLSRLVELEVPVCAISGNHDGASRIAILKKALRRSRVYLSTTLEDALEPVLLEQNGERAQIFLLPYFDNAQARAFLGDDSLKGEAACMEGVLQRLLPLFEPGALHILVAHCFAAGGQVSQSESSLFVGGSAQVPTSLFDPFDYVALGHLHGPQKAGAKARYSGSPLKYSIDEAHQQKGFLSLTWDGDAMAAELIPTKPLRDVKRLSGLFQDLLEQGKAQPLQDYVELHLEDQEPVLLAAERLRPYYPQLLLVSSQWACAAATGERAARLQGQDKAAVFSAFFKEVLGEEPQPEDVALFSQIAKEVSP</sequence>
<keyword evidence="4 7" id="KW-0540">Nuclease</keyword>
<dbReference type="Proteomes" id="UP000823915">
    <property type="component" value="Unassembled WGS sequence"/>
</dbReference>
<keyword evidence="7" id="KW-0255">Endonuclease</keyword>
<protein>
    <recommendedName>
        <fullName evidence="3 7">Nuclease SbcCD subunit D</fullName>
    </recommendedName>
</protein>
<evidence type="ECO:0000256" key="1">
    <source>
        <dbReference type="ARBA" id="ARBA00010555"/>
    </source>
</evidence>
<dbReference type="InterPro" id="IPR041796">
    <property type="entry name" value="Mre11_N"/>
</dbReference>
<evidence type="ECO:0000259" key="9">
    <source>
        <dbReference type="Pfam" id="PF12320"/>
    </source>
</evidence>
<comment type="function">
    <text evidence="7">SbcCD cleaves DNA hairpin structures. These structures can inhibit DNA replication and are intermediates in certain DNA recombination reactions. The complex acts as a 3'-&gt;5' double strand exonuclease that can open hairpins. It also has a 5' single-strand endonuclease activity.</text>
</comment>
<dbReference type="NCBIfam" id="TIGR00619">
    <property type="entry name" value="sbcd"/>
    <property type="match status" value="1"/>
</dbReference>
<dbReference type="SUPFAM" id="SSF56300">
    <property type="entry name" value="Metallo-dependent phosphatases"/>
    <property type="match status" value="1"/>
</dbReference>
<dbReference type="GO" id="GO:0006260">
    <property type="term" value="P:DNA replication"/>
    <property type="evidence" value="ECO:0007669"/>
    <property type="project" value="UniProtKB-KW"/>
</dbReference>
<comment type="caution">
    <text evidence="10">The sequence shown here is derived from an EMBL/GenBank/DDBJ whole genome shotgun (WGS) entry which is preliminary data.</text>
</comment>
<keyword evidence="7" id="KW-0233">DNA recombination</keyword>
<evidence type="ECO:0000259" key="8">
    <source>
        <dbReference type="Pfam" id="PF00149"/>
    </source>
</evidence>
<evidence type="ECO:0000256" key="5">
    <source>
        <dbReference type="ARBA" id="ARBA00022801"/>
    </source>
</evidence>
<reference evidence="10" key="1">
    <citation type="journal article" date="2021" name="PeerJ">
        <title>Extensive microbial diversity within the chicken gut microbiome revealed by metagenomics and culture.</title>
        <authorList>
            <person name="Gilroy R."/>
            <person name="Ravi A."/>
            <person name="Getino M."/>
            <person name="Pursley I."/>
            <person name="Horton D.L."/>
            <person name="Alikhan N.F."/>
            <person name="Baker D."/>
            <person name="Gharbi K."/>
            <person name="Hall N."/>
            <person name="Watson M."/>
            <person name="Adriaenssens E.M."/>
            <person name="Foster-Nyarko E."/>
            <person name="Jarju S."/>
            <person name="Secka A."/>
            <person name="Antonio M."/>
            <person name="Oren A."/>
            <person name="Chaudhuri R.R."/>
            <person name="La Ragione R."/>
            <person name="Hildebrand F."/>
            <person name="Pallen M.J."/>
        </authorList>
    </citation>
    <scope>NUCLEOTIDE SEQUENCE</scope>
    <source>
        <strain evidence="10">1282</strain>
    </source>
</reference>
<organism evidence="10 11">
    <name type="scientific">Candidatus Acutalibacter pullistercoris</name>
    <dbReference type="NCBI Taxonomy" id="2838418"/>
    <lineage>
        <taxon>Bacteria</taxon>
        <taxon>Bacillati</taxon>
        <taxon>Bacillota</taxon>
        <taxon>Clostridia</taxon>
        <taxon>Eubacteriales</taxon>
        <taxon>Acutalibacteraceae</taxon>
        <taxon>Acutalibacter</taxon>
    </lineage>
</organism>
<accession>A0A9D2C0W7</accession>
<dbReference type="InterPro" id="IPR004593">
    <property type="entry name" value="SbcD"/>
</dbReference>
<evidence type="ECO:0000313" key="11">
    <source>
        <dbReference type="Proteomes" id="UP000823915"/>
    </source>
</evidence>
<evidence type="ECO:0000313" key="10">
    <source>
        <dbReference type="EMBL" id="HIY26441.1"/>
    </source>
</evidence>
<dbReference type="InterPro" id="IPR029052">
    <property type="entry name" value="Metallo-depent_PP-like"/>
</dbReference>
<evidence type="ECO:0000256" key="6">
    <source>
        <dbReference type="ARBA" id="ARBA00022839"/>
    </source>
</evidence>
<dbReference type="GO" id="GO:0006310">
    <property type="term" value="P:DNA recombination"/>
    <property type="evidence" value="ECO:0007669"/>
    <property type="project" value="UniProtKB-KW"/>
</dbReference>
<keyword evidence="6 7" id="KW-0269">Exonuclease</keyword>
<dbReference type="InterPro" id="IPR004843">
    <property type="entry name" value="Calcineurin-like_PHP"/>
</dbReference>
<dbReference type="InterPro" id="IPR050535">
    <property type="entry name" value="DNA_Repair-Maintenance_Comp"/>
</dbReference>
<dbReference type="InterPro" id="IPR026843">
    <property type="entry name" value="SbcD_C"/>
</dbReference>
<reference evidence="10" key="2">
    <citation type="submission" date="2021-04" db="EMBL/GenBank/DDBJ databases">
        <authorList>
            <person name="Gilroy R."/>
        </authorList>
    </citation>
    <scope>NUCLEOTIDE SEQUENCE</scope>
    <source>
        <strain evidence="10">1282</strain>
    </source>
</reference>
<evidence type="ECO:0000256" key="7">
    <source>
        <dbReference type="RuleBase" id="RU363069"/>
    </source>
</evidence>
<keyword evidence="5 7" id="KW-0378">Hydrolase</keyword>
<feature type="domain" description="Nuclease SbcCD subunit D C-terminal" evidence="9">
    <location>
        <begin position="264"/>
        <end position="350"/>
    </location>
</feature>
<evidence type="ECO:0000256" key="4">
    <source>
        <dbReference type="ARBA" id="ARBA00022722"/>
    </source>
</evidence>
<dbReference type="AlphaFoldDB" id="A0A9D2C0W7"/>
<dbReference type="EMBL" id="DXDU01000074">
    <property type="protein sequence ID" value="HIY26441.1"/>
    <property type="molecule type" value="Genomic_DNA"/>
</dbReference>
<gene>
    <name evidence="7" type="primary">sbcD</name>
    <name evidence="10" type="ORF">H9838_04605</name>
</gene>
<dbReference type="Pfam" id="PF12320">
    <property type="entry name" value="SbcD_C"/>
    <property type="match status" value="1"/>
</dbReference>
<comment type="subunit">
    <text evidence="2 7">Heterodimer of SbcC and SbcD.</text>
</comment>
<dbReference type="Pfam" id="PF00149">
    <property type="entry name" value="Metallophos"/>
    <property type="match status" value="1"/>
</dbReference>
<dbReference type="PANTHER" id="PTHR30337:SF0">
    <property type="entry name" value="NUCLEASE SBCCD SUBUNIT D"/>
    <property type="match status" value="1"/>
</dbReference>